<feature type="transmembrane region" description="Helical" evidence="1">
    <location>
        <begin position="29"/>
        <end position="53"/>
    </location>
</feature>
<name>A0A084ATL8_STACB</name>
<dbReference type="OrthoDB" id="5230947at2759"/>
<dbReference type="AlphaFoldDB" id="A0A084ATL8"/>
<protein>
    <submittedName>
        <fullName evidence="2">Uncharacterized protein</fullName>
    </submittedName>
</protein>
<gene>
    <name evidence="2" type="ORF">S7711_00526</name>
</gene>
<accession>A0A084ATL8</accession>
<evidence type="ECO:0000313" key="3">
    <source>
        <dbReference type="Proteomes" id="UP000028045"/>
    </source>
</evidence>
<dbReference type="HOGENOM" id="CLU_186255_1_1_1"/>
<proteinExistence type="predicted"/>
<keyword evidence="1" id="KW-1133">Transmembrane helix</keyword>
<evidence type="ECO:0000256" key="1">
    <source>
        <dbReference type="SAM" id="Phobius"/>
    </source>
</evidence>
<dbReference type="EMBL" id="KL648566">
    <property type="protein sequence ID" value="KEY68647.1"/>
    <property type="molecule type" value="Genomic_DNA"/>
</dbReference>
<reference evidence="2 3" key="1">
    <citation type="journal article" date="2014" name="BMC Genomics">
        <title>Comparative genome sequencing reveals chemotype-specific gene clusters in the toxigenic black mold Stachybotrys.</title>
        <authorList>
            <person name="Semeiks J."/>
            <person name="Borek D."/>
            <person name="Otwinowski Z."/>
            <person name="Grishin N.V."/>
        </authorList>
    </citation>
    <scope>NUCLEOTIDE SEQUENCE [LARGE SCALE GENOMIC DNA]</scope>
    <source>
        <strain evidence="3">CBS 109288 / IBT 7711</strain>
    </source>
</reference>
<dbReference type="Proteomes" id="UP000028045">
    <property type="component" value="Unassembled WGS sequence"/>
</dbReference>
<organism evidence="2 3">
    <name type="scientific">Stachybotrys chartarum (strain CBS 109288 / IBT 7711)</name>
    <name type="common">Toxic black mold</name>
    <name type="synonym">Stilbospora chartarum</name>
    <dbReference type="NCBI Taxonomy" id="1280523"/>
    <lineage>
        <taxon>Eukaryota</taxon>
        <taxon>Fungi</taxon>
        <taxon>Dikarya</taxon>
        <taxon>Ascomycota</taxon>
        <taxon>Pezizomycotina</taxon>
        <taxon>Sordariomycetes</taxon>
        <taxon>Hypocreomycetidae</taxon>
        <taxon>Hypocreales</taxon>
        <taxon>Stachybotryaceae</taxon>
        <taxon>Stachybotrys</taxon>
    </lineage>
</organism>
<keyword evidence="1" id="KW-0472">Membrane</keyword>
<keyword evidence="3" id="KW-1185">Reference proteome</keyword>
<sequence>MGAVVSCVQSLFRTVGNAIMAVISGIGNILHALINGIVSFFGILVSFFTCGYCGGKKRRGGTRTHGTTTGRSRV</sequence>
<keyword evidence="1" id="KW-0812">Transmembrane</keyword>
<evidence type="ECO:0000313" key="2">
    <source>
        <dbReference type="EMBL" id="KEY68647.1"/>
    </source>
</evidence>